<feature type="compositionally biased region" description="Gly residues" evidence="1">
    <location>
        <begin position="233"/>
        <end position="251"/>
    </location>
</feature>
<dbReference type="AlphaFoldDB" id="A0A835YI92"/>
<comment type="caution">
    <text evidence="2">The sequence shown here is derived from an EMBL/GenBank/DDBJ whole genome shotgun (WGS) entry which is preliminary data.</text>
</comment>
<reference evidence="2" key="1">
    <citation type="submission" date="2021-02" db="EMBL/GenBank/DDBJ databases">
        <title>First Annotated Genome of the Yellow-green Alga Tribonema minus.</title>
        <authorList>
            <person name="Mahan K.M."/>
        </authorList>
    </citation>
    <scope>NUCLEOTIDE SEQUENCE</scope>
    <source>
        <strain evidence="2">UTEX B ZZ1240</strain>
    </source>
</reference>
<protein>
    <submittedName>
        <fullName evidence="2">Uncharacterized protein</fullName>
    </submittedName>
</protein>
<name>A0A835YI92_9STRA</name>
<gene>
    <name evidence="2" type="ORF">JKP88DRAFT_265692</name>
</gene>
<accession>A0A835YI92</accession>
<proteinExistence type="predicted"/>
<evidence type="ECO:0000256" key="1">
    <source>
        <dbReference type="SAM" id="MobiDB-lite"/>
    </source>
</evidence>
<dbReference type="PANTHER" id="PTHR21521">
    <property type="entry name" value="AMUN, ISOFORM A"/>
    <property type="match status" value="1"/>
</dbReference>
<dbReference type="Proteomes" id="UP000664859">
    <property type="component" value="Unassembled WGS sequence"/>
</dbReference>
<dbReference type="EMBL" id="JAFCMP010000545">
    <property type="protein sequence ID" value="KAG5175859.1"/>
    <property type="molecule type" value="Genomic_DNA"/>
</dbReference>
<keyword evidence="3" id="KW-1185">Reference proteome</keyword>
<sequence>MGRSGKEGAAKAKALYRSGDEQFWSQALAAYPAAVASANDQVARYITSCMSGITDERPSFSELDEWYSKDLLPAIKTRDPPSLTKVELMKLLAWKLARCTWRTESLVNNVKSNSEALVKQLSEAAFANKDDILKANKTLDKGPNGKSGLRGVGPALASGIMSVVDETGATPFMSDEALYGAGLEPLKYTTKQYEALMHSMHDTARELGEGWTARKVEMALWSAGMLGCPKAAKGGGGGGQPEKVGGGGGGEAEGEEKRGFKRGGEEGGGRMSEPSKRVKGEGKA</sequence>
<dbReference type="PANTHER" id="PTHR21521:SF0">
    <property type="entry name" value="AMUN, ISOFORM A"/>
    <property type="match status" value="1"/>
</dbReference>
<evidence type="ECO:0000313" key="3">
    <source>
        <dbReference type="Proteomes" id="UP000664859"/>
    </source>
</evidence>
<feature type="region of interest" description="Disordered" evidence="1">
    <location>
        <begin position="232"/>
        <end position="284"/>
    </location>
</feature>
<organism evidence="2 3">
    <name type="scientific">Tribonema minus</name>
    <dbReference type="NCBI Taxonomy" id="303371"/>
    <lineage>
        <taxon>Eukaryota</taxon>
        <taxon>Sar</taxon>
        <taxon>Stramenopiles</taxon>
        <taxon>Ochrophyta</taxon>
        <taxon>PX clade</taxon>
        <taxon>Xanthophyceae</taxon>
        <taxon>Tribonematales</taxon>
        <taxon>Tribonemataceae</taxon>
        <taxon>Tribonema</taxon>
    </lineage>
</organism>
<evidence type="ECO:0000313" key="2">
    <source>
        <dbReference type="EMBL" id="KAG5175859.1"/>
    </source>
</evidence>
<dbReference type="OrthoDB" id="8249012at2759"/>
<feature type="compositionally biased region" description="Basic and acidic residues" evidence="1">
    <location>
        <begin position="255"/>
        <end position="284"/>
    </location>
</feature>